<dbReference type="EMBL" id="JXTB01000008">
    <property type="protein sequence ID" value="PON78643.1"/>
    <property type="molecule type" value="Genomic_DNA"/>
</dbReference>
<gene>
    <name evidence="2" type="ORF">PanWU01x14_019010</name>
</gene>
<organism evidence="2 3">
    <name type="scientific">Parasponia andersonii</name>
    <name type="common">Sponia andersonii</name>
    <dbReference type="NCBI Taxonomy" id="3476"/>
    <lineage>
        <taxon>Eukaryota</taxon>
        <taxon>Viridiplantae</taxon>
        <taxon>Streptophyta</taxon>
        <taxon>Embryophyta</taxon>
        <taxon>Tracheophyta</taxon>
        <taxon>Spermatophyta</taxon>
        <taxon>Magnoliopsida</taxon>
        <taxon>eudicotyledons</taxon>
        <taxon>Gunneridae</taxon>
        <taxon>Pentapetalae</taxon>
        <taxon>rosids</taxon>
        <taxon>fabids</taxon>
        <taxon>Rosales</taxon>
        <taxon>Cannabaceae</taxon>
        <taxon>Parasponia</taxon>
    </lineage>
</organism>
<comment type="caution">
    <text evidence="2">The sequence shown here is derived from an EMBL/GenBank/DDBJ whole genome shotgun (WGS) entry which is preliminary data.</text>
</comment>
<proteinExistence type="predicted"/>
<keyword evidence="3" id="KW-1185">Reference proteome</keyword>
<evidence type="ECO:0000313" key="2">
    <source>
        <dbReference type="EMBL" id="PON78643.1"/>
    </source>
</evidence>
<feature type="non-terminal residue" evidence="2">
    <location>
        <position position="1"/>
    </location>
</feature>
<feature type="compositionally biased region" description="Acidic residues" evidence="1">
    <location>
        <begin position="26"/>
        <end position="38"/>
    </location>
</feature>
<name>A0A2P5DZF8_PARAD</name>
<evidence type="ECO:0000313" key="3">
    <source>
        <dbReference type="Proteomes" id="UP000237105"/>
    </source>
</evidence>
<dbReference type="AlphaFoldDB" id="A0A2P5DZF8"/>
<feature type="region of interest" description="Disordered" evidence="1">
    <location>
        <begin position="26"/>
        <end position="76"/>
    </location>
</feature>
<protein>
    <submittedName>
        <fullName evidence="2">Uncharacterized protein</fullName>
    </submittedName>
</protein>
<dbReference type="Proteomes" id="UP000237105">
    <property type="component" value="Unassembled WGS sequence"/>
</dbReference>
<accession>A0A2P5DZF8</accession>
<evidence type="ECO:0000256" key="1">
    <source>
        <dbReference type="SAM" id="MobiDB-lite"/>
    </source>
</evidence>
<reference evidence="3" key="1">
    <citation type="submission" date="2016-06" db="EMBL/GenBank/DDBJ databases">
        <title>Parallel loss of symbiosis genes in relatives of nitrogen-fixing non-legume Parasponia.</title>
        <authorList>
            <person name="Van Velzen R."/>
            <person name="Holmer R."/>
            <person name="Bu F."/>
            <person name="Rutten L."/>
            <person name="Van Zeijl A."/>
            <person name="Liu W."/>
            <person name="Santuari L."/>
            <person name="Cao Q."/>
            <person name="Sharma T."/>
            <person name="Shen D."/>
            <person name="Roswanjaya Y."/>
            <person name="Wardhani T."/>
            <person name="Kalhor M.S."/>
            <person name="Jansen J."/>
            <person name="Van den Hoogen J."/>
            <person name="Gungor B."/>
            <person name="Hartog M."/>
            <person name="Hontelez J."/>
            <person name="Verver J."/>
            <person name="Yang W.-C."/>
            <person name="Schijlen E."/>
            <person name="Repin R."/>
            <person name="Schilthuizen M."/>
            <person name="Schranz E."/>
            <person name="Heidstra R."/>
            <person name="Miyata K."/>
            <person name="Fedorova E."/>
            <person name="Kohlen W."/>
            <person name="Bisseling T."/>
            <person name="Smit S."/>
            <person name="Geurts R."/>
        </authorList>
    </citation>
    <scope>NUCLEOTIDE SEQUENCE [LARGE SCALE GENOMIC DNA]</scope>
    <source>
        <strain evidence="3">cv. WU1-14</strain>
    </source>
</reference>
<sequence>LANNLRADRATGKATETLANMAEAVDLEEDDANNEVQEESYNSSISMNQTSASSHFEASKKKRARSASDIATRLEN</sequence>
<feature type="compositionally biased region" description="Polar residues" evidence="1">
    <location>
        <begin position="39"/>
        <end position="56"/>
    </location>
</feature>